<dbReference type="InParanoid" id="L2GL78"/>
<dbReference type="HOGENOM" id="CLU_1137992_0_0_1"/>
<evidence type="ECO:0000313" key="3">
    <source>
        <dbReference type="Proteomes" id="UP000011082"/>
    </source>
</evidence>
<protein>
    <submittedName>
        <fullName evidence="2">Uncharacterized protein</fullName>
    </submittedName>
</protein>
<gene>
    <name evidence="2" type="ORF">VICG_01334</name>
</gene>
<dbReference type="AlphaFoldDB" id="L2GL78"/>
<feature type="compositionally biased region" description="Polar residues" evidence="1">
    <location>
        <begin position="1"/>
        <end position="23"/>
    </location>
</feature>
<name>L2GL78_VITCO</name>
<accession>L2GL78</accession>
<feature type="region of interest" description="Disordered" evidence="1">
    <location>
        <begin position="1"/>
        <end position="26"/>
    </location>
</feature>
<dbReference type="Proteomes" id="UP000011082">
    <property type="component" value="Unassembled WGS sequence"/>
</dbReference>
<evidence type="ECO:0000256" key="1">
    <source>
        <dbReference type="SAM" id="MobiDB-lite"/>
    </source>
</evidence>
<keyword evidence="3" id="KW-1185">Reference proteome</keyword>
<dbReference type="VEuPathDB" id="MicrosporidiaDB:VICG_01334"/>
<dbReference type="OMA" id="HKENRIT"/>
<organism evidence="2 3">
    <name type="scientific">Vittaforma corneae (strain ATCC 50505)</name>
    <name type="common">Microsporidian parasite</name>
    <name type="synonym">Nosema corneum</name>
    <dbReference type="NCBI Taxonomy" id="993615"/>
    <lineage>
        <taxon>Eukaryota</taxon>
        <taxon>Fungi</taxon>
        <taxon>Fungi incertae sedis</taxon>
        <taxon>Microsporidia</taxon>
        <taxon>Nosematidae</taxon>
        <taxon>Vittaforma</taxon>
    </lineage>
</organism>
<reference evidence="3" key="1">
    <citation type="submission" date="2011-05" db="EMBL/GenBank/DDBJ databases">
        <title>The genome sequence of Vittaforma corneae strain ATCC 50505.</title>
        <authorList>
            <consortium name="The Broad Institute Genome Sequencing Platform"/>
            <person name="Cuomo C."/>
            <person name="Didier E."/>
            <person name="Bowers L."/>
            <person name="Young S.K."/>
            <person name="Zeng Q."/>
            <person name="Gargeya S."/>
            <person name="Fitzgerald M."/>
            <person name="Haas B."/>
            <person name="Abouelleil A."/>
            <person name="Alvarado L."/>
            <person name="Arachchi H.M."/>
            <person name="Berlin A."/>
            <person name="Chapman S.B."/>
            <person name="Gearin G."/>
            <person name="Goldberg J."/>
            <person name="Griggs A."/>
            <person name="Gujja S."/>
            <person name="Hansen M."/>
            <person name="Heiman D."/>
            <person name="Howarth C."/>
            <person name="Larimer J."/>
            <person name="Lui A."/>
            <person name="MacDonald P.J.P."/>
            <person name="McCowen C."/>
            <person name="Montmayeur A."/>
            <person name="Murphy C."/>
            <person name="Neiman D."/>
            <person name="Pearson M."/>
            <person name="Priest M."/>
            <person name="Roberts A."/>
            <person name="Saif S."/>
            <person name="Shea T."/>
            <person name="Sisk P."/>
            <person name="Stolte C."/>
            <person name="Sykes S."/>
            <person name="Wortman J."/>
            <person name="Nusbaum C."/>
            <person name="Birren B."/>
        </authorList>
    </citation>
    <scope>NUCLEOTIDE SEQUENCE [LARGE SCALE GENOMIC DNA]</scope>
    <source>
        <strain evidence="3">ATCC 50505</strain>
    </source>
</reference>
<dbReference type="GeneID" id="19882045"/>
<dbReference type="EMBL" id="JH370141">
    <property type="protein sequence ID" value="ELA41586.1"/>
    <property type="molecule type" value="Genomic_DNA"/>
</dbReference>
<proteinExistence type="predicted"/>
<sequence length="255" mass="29506">MASEADNSVQSKTSENTKSSKANLDSGKNGGDRILFESLVDNEKEYLKNNLRSSLFEDERTYSYPCSVFCRWLVKQFERIHTHAPSATLLYNLEFLDRKTKAKGLFDCNGSDEKKEAYLSNIIKCKEQKYKDDMDIHALASASKTYIKNHIKFFDAQIVGRLNELYQSDSNRNDRLFFMERLPFIMMNRTVFRLIKGLVLKLDANKKETGMSLDKSIKAWSNAIIPCEVHEEKREAVLKDILNAEFDYVPLGFYD</sequence>
<dbReference type="RefSeq" id="XP_007604780.1">
    <property type="nucleotide sequence ID" value="XM_007604718.1"/>
</dbReference>
<evidence type="ECO:0000313" key="2">
    <source>
        <dbReference type="EMBL" id="ELA41586.1"/>
    </source>
</evidence>